<keyword evidence="2" id="KW-1185">Reference proteome</keyword>
<dbReference type="PANTHER" id="PTHR46289">
    <property type="entry name" value="52 KDA REPRESSOR OF THE INHIBITOR OF THE PROTEIN KINASE-LIKE PROTEIN-RELATED"/>
    <property type="match status" value="1"/>
</dbReference>
<dbReference type="EMBL" id="JARBHB010000007">
    <property type="protein sequence ID" value="KAJ8879776.1"/>
    <property type="molecule type" value="Genomic_DNA"/>
</dbReference>
<evidence type="ECO:0000313" key="2">
    <source>
        <dbReference type="Proteomes" id="UP001159363"/>
    </source>
</evidence>
<reference evidence="1 2" key="1">
    <citation type="submission" date="2023-02" db="EMBL/GenBank/DDBJ databases">
        <title>LHISI_Scaffold_Assembly.</title>
        <authorList>
            <person name="Stuart O.P."/>
            <person name="Cleave R."/>
            <person name="Magrath M.J.L."/>
            <person name="Mikheyev A.S."/>
        </authorList>
    </citation>
    <scope>NUCLEOTIDE SEQUENCE [LARGE SCALE GENOMIC DNA]</scope>
    <source>
        <strain evidence="1">Daus_M_001</strain>
        <tissue evidence="1">Leg muscle</tissue>
    </source>
</reference>
<evidence type="ECO:0008006" key="3">
    <source>
        <dbReference type="Google" id="ProtNLM"/>
    </source>
</evidence>
<gene>
    <name evidence="1" type="ORF">PR048_020384</name>
</gene>
<name>A0ABQ9H675_9NEOP</name>
<accession>A0ABQ9H675</accession>
<dbReference type="PANTHER" id="PTHR46289:SF14">
    <property type="entry name" value="DUF4371 DOMAIN-CONTAINING PROTEIN"/>
    <property type="match status" value="1"/>
</dbReference>
<comment type="caution">
    <text evidence="1">The sequence shown here is derived from an EMBL/GenBank/DDBJ whole genome shotgun (WGS) entry which is preliminary data.</text>
</comment>
<protein>
    <recommendedName>
        <fullName evidence="3">DUF4371 domain-containing protein</fullName>
    </recommendedName>
</protein>
<proteinExistence type="predicted"/>
<dbReference type="Proteomes" id="UP001159363">
    <property type="component" value="Chromosome 6"/>
</dbReference>
<sequence>MYVFQTKILSFLVARLVVKTGNFLFLGSRGIHGSHISTAKIALTASQDTLKADDFLNTGHGRKDAIDKFIDKSRSIQGAENREILKPIIDTVILRGRQNIPLRGHRDYGEFDMSTPPLENEENFRAKVVMKSLRGILNRVDEMLRYSLQESFLQFLPLEATTGKNVADTLLCDGAASMSVKFRVTQAYISEQCPKALYVHCSSHGLNLAISDSSERQMILQQKIAGIAPDSQKKKLKQLCPTRWVERYEAVMVSVQLLQPVAPALEGITEWEDKDASSNAFILLNAIGQPDFIVALFAKKLQATDADPESALSSANCIISVLTRIRENAETKFKILFRECEETARNGVSQITIPILVKGRQVHRANVPAENAEEYFRRAVFIPWADGLVSNLRARFTKHKDIITGFVCLLPSGTNHFKESTQDFIKLT</sequence>
<dbReference type="InterPro" id="IPR052958">
    <property type="entry name" value="IFN-induced_PKR_regulator"/>
</dbReference>
<evidence type="ECO:0000313" key="1">
    <source>
        <dbReference type="EMBL" id="KAJ8879776.1"/>
    </source>
</evidence>
<organism evidence="1 2">
    <name type="scientific">Dryococelus australis</name>
    <dbReference type="NCBI Taxonomy" id="614101"/>
    <lineage>
        <taxon>Eukaryota</taxon>
        <taxon>Metazoa</taxon>
        <taxon>Ecdysozoa</taxon>
        <taxon>Arthropoda</taxon>
        <taxon>Hexapoda</taxon>
        <taxon>Insecta</taxon>
        <taxon>Pterygota</taxon>
        <taxon>Neoptera</taxon>
        <taxon>Polyneoptera</taxon>
        <taxon>Phasmatodea</taxon>
        <taxon>Verophasmatodea</taxon>
        <taxon>Anareolatae</taxon>
        <taxon>Phasmatidae</taxon>
        <taxon>Eurycanthinae</taxon>
        <taxon>Dryococelus</taxon>
    </lineage>
</organism>